<dbReference type="GO" id="GO:0102559">
    <property type="term" value="F:peptide chain release factor N(5)-glutamine methyltransferase activity"/>
    <property type="evidence" value="ECO:0007669"/>
    <property type="project" value="UniProtKB-EC"/>
</dbReference>
<keyword evidence="3 4" id="KW-0949">S-adenosyl-L-methionine</keyword>
<feature type="binding site" evidence="4">
    <location>
        <position position="196"/>
    </location>
    <ligand>
        <name>S-adenosyl-L-methionine</name>
        <dbReference type="ChEBI" id="CHEBI:59789"/>
    </ligand>
</feature>
<dbReference type="PANTHER" id="PTHR18895">
    <property type="entry name" value="HEMK METHYLTRANSFERASE"/>
    <property type="match status" value="1"/>
</dbReference>
<protein>
    <recommendedName>
        <fullName evidence="4">Release factor glutamine methyltransferase</fullName>
        <shortName evidence="4">RF MTase</shortName>
        <ecNumber evidence="4">2.1.1.297</ecNumber>
    </recommendedName>
    <alternativeName>
        <fullName evidence="4">N5-glutamine methyltransferase PrmC</fullName>
    </alternativeName>
    <alternativeName>
        <fullName evidence="4">Protein-(glutamine-N5) MTase PrmC</fullName>
    </alternativeName>
    <alternativeName>
        <fullName evidence="4">Protein-glutamine N-methyltransferase PrmC</fullName>
    </alternativeName>
</protein>
<dbReference type="InterPro" id="IPR050320">
    <property type="entry name" value="N5-glutamine_MTase"/>
</dbReference>
<accession>W4LTU7</accession>
<dbReference type="InterPro" id="IPR004556">
    <property type="entry name" value="HemK-like"/>
</dbReference>
<dbReference type="EMBL" id="AZHW01000229">
    <property type="protein sequence ID" value="ETX01479.1"/>
    <property type="molecule type" value="Genomic_DNA"/>
</dbReference>
<dbReference type="PATRIC" id="fig|1429438.4.peg.1552"/>
<feature type="domain" description="Release factor glutamine methyltransferase N-terminal" evidence="6">
    <location>
        <begin position="7"/>
        <end position="77"/>
    </location>
</feature>
<comment type="catalytic activity">
    <reaction evidence="4">
        <text>L-glutaminyl-[peptide chain release factor] + S-adenosyl-L-methionine = N(5)-methyl-L-glutaminyl-[peptide chain release factor] + S-adenosyl-L-homocysteine + H(+)</text>
        <dbReference type="Rhea" id="RHEA:42896"/>
        <dbReference type="Rhea" id="RHEA-COMP:10271"/>
        <dbReference type="Rhea" id="RHEA-COMP:10272"/>
        <dbReference type="ChEBI" id="CHEBI:15378"/>
        <dbReference type="ChEBI" id="CHEBI:30011"/>
        <dbReference type="ChEBI" id="CHEBI:57856"/>
        <dbReference type="ChEBI" id="CHEBI:59789"/>
        <dbReference type="ChEBI" id="CHEBI:61891"/>
        <dbReference type="EC" id="2.1.1.297"/>
    </reaction>
</comment>
<organism evidence="7 8">
    <name type="scientific">Entotheonella factor</name>
    <dbReference type="NCBI Taxonomy" id="1429438"/>
    <lineage>
        <taxon>Bacteria</taxon>
        <taxon>Pseudomonadati</taxon>
        <taxon>Nitrospinota/Tectimicrobiota group</taxon>
        <taxon>Candidatus Tectimicrobiota</taxon>
        <taxon>Candidatus Entotheonellia</taxon>
        <taxon>Candidatus Entotheonellales</taxon>
        <taxon>Candidatus Entotheonellaceae</taxon>
        <taxon>Candidatus Entotheonella</taxon>
    </lineage>
</organism>
<gene>
    <name evidence="4" type="primary">prmC</name>
    <name evidence="7" type="ORF">ETSY1_07200</name>
</gene>
<evidence type="ECO:0000259" key="5">
    <source>
        <dbReference type="Pfam" id="PF13649"/>
    </source>
</evidence>
<evidence type="ECO:0000256" key="1">
    <source>
        <dbReference type="ARBA" id="ARBA00022603"/>
    </source>
</evidence>
<feature type="domain" description="Methyltransferase" evidence="5">
    <location>
        <begin position="123"/>
        <end position="212"/>
    </location>
</feature>
<evidence type="ECO:0000256" key="2">
    <source>
        <dbReference type="ARBA" id="ARBA00022679"/>
    </source>
</evidence>
<dbReference type="EC" id="2.1.1.297" evidence="4"/>
<reference evidence="7 8" key="1">
    <citation type="journal article" date="2014" name="Nature">
        <title>An environmental bacterial taxon with a large and distinct metabolic repertoire.</title>
        <authorList>
            <person name="Wilson M.C."/>
            <person name="Mori T."/>
            <person name="Ruckert C."/>
            <person name="Uria A.R."/>
            <person name="Helf M.J."/>
            <person name="Takada K."/>
            <person name="Gernert C."/>
            <person name="Steffens U.A."/>
            <person name="Heycke N."/>
            <person name="Schmitt S."/>
            <person name="Rinke C."/>
            <person name="Helfrich E.J."/>
            <person name="Brachmann A.O."/>
            <person name="Gurgui C."/>
            <person name="Wakimoto T."/>
            <person name="Kracht M."/>
            <person name="Crusemann M."/>
            <person name="Hentschel U."/>
            <person name="Abe I."/>
            <person name="Matsunaga S."/>
            <person name="Kalinowski J."/>
            <person name="Takeyama H."/>
            <person name="Piel J."/>
        </authorList>
    </citation>
    <scope>NUCLEOTIDE SEQUENCE [LARGE SCALE GENOMIC DNA]</scope>
    <source>
        <strain evidence="8">TSY1</strain>
    </source>
</reference>
<dbReference type="SUPFAM" id="SSF53335">
    <property type="entry name" value="S-adenosyl-L-methionine-dependent methyltransferases"/>
    <property type="match status" value="1"/>
</dbReference>
<evidence type="ECO:0000313" key="7">
    <source>
        <dbReference type="EMBL" id="ETX01479.1"/>
    </source>
</evidence>
<sequence length="291" mass="32033">MSQTIGELLRRAVGDLQGGGIAEPQAAAEVLLADLLDLPRLSLFLDIHRGLNPLQCDAYAARIWRRLQGEPVQYIVGTQEFWSLSFAVTPAVLVPRPETELLVEYGVKHARQWLSHHRAAMPVLDVGTGSGNLAISLAHAVPQSRVWGVDISWDALQVARLNARSHTVADRVRWIQGDLSTPIRKTVPTFALCTANLPYVTTAEWERLPRDIKAYEPALALCGGEDGLDLIRRFVTMVPDVLASGGLVLLEVGWQQAKTVVDMLEQQGGFIDVGVERDLAGIDRAVWARKR</sequence>
<dbReference type="Gene3D" id="1.10.8.10">
    <property type="entry name" value="DNA helicase RuvA subunit, C-terminal domain"/>
    <property type="match status" value="1"/>
</dbReference>
<keyword evidence="2 4" id="KW-0808">Transferase</keyword>
<comment type="caution">
    <text evidence="4">Lacks conserved residue(s) required for the propagation of feature annotation.</text>
</comment>
<dbReference type="InterPro" id="IPR029063">
    <property type="entry name" value="SAM-dependent_MTases_sf"/>
</dbReference>
<dbReference type="Pfam" id="PF17827">
    <property type="entry name" value="PrmC_N"/>
    <property type="match status" value="1"/>
</dbReference>
<dbReference type="Proteomes" id="UP000019141">
    <property type="component" value="Unassembled WGS sequence"/>
</dbReference>
<name>W4LTU7_ENTF1</name>
<dbReference type="Pfam" id="PF13649">
    <property type="entry name" value="Methyltransf_25"/>
    <property type="match status" value="1"/>
</dbReference>
<evidence type="ECO:0000256" key="3">
    <source>
        <dbReference type="ARBA" id="ARBA00022691"/>
    </source>
</evidence>
<keyword evidence="8" id="KW-1185">Reference proteome</keyword>
<evidence type="ECO:0000313" key="8">
    <source>
        <dbReference type="Proteomes" id="UP000019141"/>
    </source>
</evidence>
<dbReference type="HOGENOM" id="CLU_018398_3_1_7"/>
<comment type="caution">
    <text evidence="7">The sequence shown here is derived from an EMBL/GenBank/DDBJ whole genome shotgun (WGS) entry which is preliminary data.</text>
</comment>
<dbReference type="GO" id="GO:0032259">
    <property type="term" value="P:methylation"/>
    <property type="evidence" value="ECO:0007669"/>
    <property type="project" value="UniProtKB-KW"/>
</dbReference>
<comment type="similarity">
    <text evidence="4">Belongs to the protein N5-glutamine methyltransferase family. PrmC subfamily.</text>
</comment>
<dbReference type="InterPro" id="IPR040758">
    <property type="entry name" value="PrmC_N"/>
</dbReference>
<dbReference type="NCBIfam" id="TIGR03534">
    <property type="entry name" value="RF_mod_PrmC"/>
    <property type="match status" value="1"/>
</dbReference>
<dbReference type="InterPro" id="IPR019874">
    <property type="entry name" value="RF_methyltr_PrmC"/>
</dbReference>
<dbReference type="Gene3D" id="3.40.50.150">
    <property type="entry name" value="Vaccinia Virus protein VP39"/>
    <property type="match status" value="1"/>
</dbReference>
<dbReference type="CDD" id="cd02440">
    <property type="entry name" value="AdoMet_MTases"/>
    <property type="match status" value="1"/>
</dbReference>
<keyword evidence="1 4" id="KW-0489">Methyltransferase</keyword>
<feature type="binding site" evidence="4">
    <location>
        <position position="150"/>
    </location>
    <ligand>
        <name>S-adenosyl-L-methionine</name>
        <dbReference type="ChEBI" id="CHEBI:59789"/>
    </ligand>
</feature>
<dbReference type="InterPro" id="IPR041698">
    <property type="entry name" value="Methyltransf_25"/>
</dbReference>
<dbReference type="HAMAP" id="MF_02126">
    <property type="entry name" value="RF_methyltr_PrmC"/>
    <property type="match status" value="1"/>
</dbReference>
<dbReference type="AlphaFoldDB" id="W4LTU7"/>
<dbReference type="NCBIfam" id="TIGR00536">
    <property type="entry name" value="hemK_fam"/>
    <property type="match status" value="1"/>
</dbReference>
<evidence type="ECO:0000256" key="4">
    <source>
        <dbReference type="HAMAP-Rule" id="MF_02126"/>
    </source>
</evidence>
<feature type="binding site" evidence="4">
    <location>
        <begin position="127"/>
        <end position="131"/>
    </location>
    <ligand>
        <name>S-adenosyl-L-methionine</name>
        <dbReference type="ChEBI" id="CHEBI:59789"/>
    </ligand>
</feature>
<comment type="function">
    <text evidence="4">Methylates the class 1 translation termination release factors RF1/PrfA and RF2/PrfB on the glutamine residue of the universally conserved GGQ motif.</text>
</comment>
<dbReference type="PANTHER" id="PTHR18895:SF74">
    <property type="entry name" value="MTRF1L RELEASE FACTOR GLUTAMINE METHYLTRANSFERASE"/>
    <property type="match status" value="1"/>
</dbReference>
<evidence type="ECO:0000259" key="6">
    <source>
        <dbReference type="Pfam" id="PF17827"/>
    </source>
</evidence>
<proteinExistence type="inferred from homology"/>